<sequence>MESKTVIYAPALYWFSYQYHDGLVMGDVDESSLEEFNVDWVQKQYEQVLSPFGIKWNWTLRKDKPASQFDLLKTKIAEFEVPGLNLEGFVYPQSIHDAYALNLNVYYPEHYQKDELLLKDLKALNPNNCFMPDENRVGYLGQTLLLSTYLPGSPPGNLYDLKDLATECWLAFFGLENSELLPRLFLVSRWFGGYLYEYGNPRLSLEENPYGRLLIWFLFDESPTLILKKVYEDLPELLLYAHKVNKTFQQSRSDYEKADGIIKANEKQLEGFDRDYLQRESMARFSDEELKGLKSRLKELLKTSLYYSKALRNLEYWYNTIAINTKNYQELIESLEGAAQASMEGFRQFGEKEAINFQEQIQADLNYFRQGSGLLDKTIATLRGLVEIDQAESDRRWQAYEKDKANEERNAEQALQDQIQAIGMGIATGSILASSFGLITQPVTWPWEPNHGKYPHPFLVALIVSFSFAFIVWQAMKRKLAKKRKRDNDTQTDSGDSGDRNQA</sequence>
<proteinExistence type="predicted"/>
<name>A0ABT7B8M4_9CYAN</name>
<feature type="region of interest" description="Disordered" evidence="1">
    <location>
        <begin position="481"/>
        <end position="503"/>
    </location>
</feature>
<accession>A0ABT7B8M4</accession>
<organism evidence="3 4">
    <name type="scientific">Roseofilum capinflatum BLCC-M114</name>
    <dbReference type="NCBI Taxonomy" id="3022440"/>
    <lineage>
        <taxon>Bacteria</taxon>
        <taxon>Bacillati</taxon>
        <taxon>Cyanobacteriota</taxon>
        <taxon>Cyanophyceae</taxon>
        <taxon>Desertifilales</taxon>
        <taxon>Desertifilaceae</taxon>
        <taxon>Roseofilum</taxon>
        <taxon>Roseofilum capinflatum</taxon>
    </lineage>
</organism>
<evidence type="ECO:0000256" key="2">
    <source>
        <dbReference type="SAM" id="Phobius"/>
    </source>
</evidence>
<dbReference type="EMBL" id="JAQOSO010000083">
    <property type="protein sequence ID" value="MDJ1175460.1"/>
    <property type="molecule type" value="Genomic_DNA"/>
</dbReference>
<gene>
    <name evidence="3" type="ORF">PMG25_15320</name>
</gene>
<dbReference type="Proteomes" id="UP001235849">
    <property type="component" value="Unassembled WGS sequence"/>
</dbReference>
<keyword evidence="2" id="KW-0812">Transmembrane</keyword>
<keyword evidence="4" id="KW-1185">Reference proteome</keyword>
<keyword evidence="2" id="KW-0472">Membrane</keyword>
<dbReference type="RefSeq" id="WP_283767766.1">
    <property type="nucleotide sequence ID" value="NZ_JAQOSO010000083.1"/>
</dbReference>
<evidence type="ECO:0000313" key="4">
    <source>
        <dbReference type="Proteomes" id="UP001235849"/>
    </source>
</evidence>
<feature type="transmembrane region" description="Helical" evidence="2">
    <location>
        <begin position="458"/>
        <end position="476"/>
    </location>
</feature>
<evidence type="ECO:0000313" key="3">
    <source>
        <dbReference type="EMBL" id="MDJ1175460.1"/>
    </source>
</evidence>
<keyword evidence="2" id="KW-1133">Transmembrane helix</keyword>
<comment type="caution">
    <text evidence="3">The sequence shown here is derived from an EMBL/GenBank/DDBJ whole genome shotgun (WGS) entry which is preliminary data.</text>
</comment>
<feature type="transmembrane region" description="Helical" evidence="2">
    <location>
        <begin position="419"/>
        <end position="438"/>
    </location>
</feature>
<reference evidence="3 4" key="1">
    <citation type="submission" date="2023-01" db="EMBL/GenBank/DDBJ databases">
        <title>Novel diversity within Roseofilum (Cyanobacteria; Desertifilaceae) from marine benthic mats with descriptions of four novel species.</title>
        <authorList>
            <person name="Wang Y."/>
            <person name="Berthold D.E."/>
            <person name="Hu J."/>
            <person name="Lefler F.W."/>
            <person name="Laughinghouse H.D. IV."/>
        </authorList>
    </citation>
    <scope>NUCLEOTIDE SEQUENCE [LARGE SCALE GENOMIC DNA]</scope>
    <source>
        <strain evidence="3 4">BLCC-M114</strain>
    </source>
</reference>
<protein>
    <submittedName>
        <fullName evidence="3">Uncharacterized protein</fullName>
    </submittedName>
</protein>
<evidence type="ECO:0000256" key="1">
    <source>
        <dbReference type="SAM" id="MobiDB-lite"/>
    </source>
</evidence>